<dbReference type="PANTHER" id="PTHR10390:SF40">
    <property type="entry name" value="HOMEOBOX PROTEIN SIX5"/>
    <property type="match status" value="1"/>
</dbReference>
<comment type="subcellular location">
    <subcellularLocation>
        <location evidence="4 5">Nucleus</location>
    </subcellularLocation>
</comment>
<reference evidence="8 9" key="1">
    <citation type="submission" date="2020-10" db="EMBL/GenBank/DDBJ databases">
        <title>Pygocentrus nattereri (red-bellied piranha) genome, fPygNat1, primary haplotype.</title>
        <authorList>
            <person name="Myers G."/>
            <person name="Meyer A."/>
            <person name="Karagic N."/>
            <person name="Pippel M."/>
            <person name="Winkler S."/>
            <person name="Tracey A."/>
            <person name="Wood J."/>
            <person name="Formenti G."/>
            <person name="Howe K."/>
            <person name="Fedrigo O."/>
            <person name="Jarvis E.D."/>
        </authorList>
    </citation>
    <scope>NUCLEOTIDE SEQUENCE [LARGE SCALE GENOMIC DNA]</scope>
</reference>
<dbReference type="GO" id="GO:0000978">
    <property type="term" value="F:RNA polymerase II cis-regulatory region sequence-specific DNA binding"/>
    <property type="evidence" value="ECO:0007669"/>
    <property type="project" value="TreeGrafter"/>
</dbReference>
<dbReference type="InterPro" id="IPR017970">
    <property type="entry name" value="Homeobox_CS"/>
</dbReference>
<dbReference type="InterPro" id="IPR009057">
    <property type="entry name" value="Homeodomain-like_sf"/>
</dbReference>
<dbReference type="GO" id="GO:0005667">
    <property type="term" value="C:transcription regulator complex"/>
    <property type="evidence" value="ECO:0007669"/>
    <property type="project" value="TreeGrafter"/>
</dbReference>
<dbReference type="STRING" id="42514.ENSPNAP00000033630"/>
<name>A0A3B4ECR5_PYGNA</name>
<dbReference type="InterPro" id="IPR031701">
    <property type="entry name" value="SIX1_SD"/>
</dbReference>
<evidence type="ECO:0000256" key="1">
    <source>
        <dbReference type="ARBA" id="ARBA00023125"/>
    </source>
</evidence>
<protein>
    <recommendedName>
        <fullName evidence="7">Homeobox domain-containing protein</fullName>
    </recommendedName>
</protein>
<dbReference type="GeneTree" id="ENSGT00940000165916"/>
<evidence type="ECO:0000313" key="9">
    <source>
        <dbReference type="Proteomes" id="UP001501920"/>
    </source>
</evidence>
<dbReference type="InterPro" id="IPR001356">
    <property type="entry name" value="HD"/>
</dbReference>
<evidence type="ECO:0000256" key="3">
    <source>
        <dbReference type="ARBA" id="ARBA00023242"/>
    </source>
</evidence>
<feature type="DNA-binding region" description="Homeobox" evidence="4">
    <location>
        <begin position="138"/>
        <end position="197"/>
    </location>
</feature>
<proteinExistence type="predicted"/>
<gene>
    <name evidence="8" type="primary">SIX1</name>
</gene>
<feature type="compositionally biased region" description="Low complexity" evidence="6">
    <location>
        <begin position="199"/>
        <end position="209"/>
    </location>
</feature>
<dbReference type="CDD" id="cd00086">
    <property type="entry name" value="homeodomain"/>
    <property type="match status" value="1"/>
</dbReference>
<dbReference type="Ensembl" id="ENSPNAT00000024694.2">
    <property type="protein sequence ID" value="ENSPNAP00000033630.2"/>
    <property type="gene ID" value="ENSPNAG00000022388.2"/>
</dbReference>
<dbReference type="PROSITE" id="PS50071">
    <property type="entry name" value="HOMEOBOX_2"/>
    <property type="match status" value="1"/>
</dbReference>
<evidence type="ECO:0000259" key="7">
    <source>
        <dbReference type="PROSITE" id="PS50071"/>
    </source>
</evidence>
<evidence type="ECO:0000256" key="6">
    <source>
        <dbReference type="SAM" id="MobiDB-lite"/>
    </source>
</evidence>
<reference evidence="8" key="2">
    <citation type="submission" date="2025-08" db="UniProtKB">
        <authorList>
            <consortium name="Ensembl"/>
        </authorList>
    </citation>
    <scope>IDENTIFICATION</scope>
</reference>
<dbReference type="SUPFAM" id="SSF46689">
    <property type="entry name" value="Homeodomain-like"/>
    <property type="match status" value="1"/>
</dbReference>
<sequence length="493" mass="55068">VSDPLRPGQESRAPFPASLLASLSPEQVACVCEALLQSGRTSRLASFLCALPLDLQPRAPESVLRARALVAFHQARYRELYALLERHSFSAASHRALQDLWFRARYSEAESARGRPLGAVDRFRVRRKFPPPRTIWDGERTLYCFREKSRRALREAFARNRYPSAREKRELAGRTGLSETQVSNWFKNRRQRERKPRESQSLFLSFSESDGNPTSEDEGRKGLEDLSPLSGSMDGTENHQVTEVILQPLGGRNSPESFTELIFSNANHHEAINHSELSTYIQSPLNLDSGLHLELQSMAYGPVQRFLTDSAEADKVVEEDVNGSEDKAEGVLPYASFQNCMKGPELKLKGVNLGLVAQNEAPGSGLTHSPVSLSEKIQSESYGLVPEPRNVGGSDEALMFGLTSLESPSLSSPAPTTRGEMCVQRHHLVFSQWKDGQKHLWMFSDLKQLDVLLSLRDQSFQCCLSDGGSFGVDQLFQVVVRRNICSVAFNQFI</sequence>
<feature type="domain" description="Homeobox" evidence="7">
    <location>
        <begin position="136"/>
        <end position="196"/>
    </location>
</feature>
<evidence type="ECO:0000256" key="4">
    <source>
        <dbReference type="PROSITE-ProRule" id="PRU00108"/>
    </source>
</evidence>
<dbReference type="GO" id="GO:0000981">
    <property type="term" value="F:DNA-binding transcription factor activity, RNA polymerase II-specific"/>
    <property type="evidence" value="ECO:0007669"/>
    <property type="project" value="InterPro"/>
</dbReference>
<reference evidence="8" key="3">
    <citation type="submission" date="2025-09" db="UniProtKB">
        <authorList>
            <consortium name="Ensembl"/>
        </authorList>
    </citation>
    <scope>IDENTIFICATION</scope>
</reference>
<evidence type="ECO:0000313" key="8">
    <source>
        <dbReference type="Ensembl" id="ENSPNAP00000033630.2"/>
    </source>
</evidence>
<feature type="region of interest" description="Disordered" evidence="6">
    <location>
        <begin position="182"/>
        <end position="236"/>
    </location>
</feature>
<keyword evidence="3 4" id="KW-0539">Nucleus</keyword>
<organism evidence="8 9">
    <name type="scientific">Pygocentrus nattereri</name>
    <name type="common">Red-bellied piranha</name>
    <dbReference type="NCBI Taxonomy" id="42514"/>
    <lineage>
        <taxon>Eukaryota</taxon>
        <taxon>Metazoa</taxon>
        <taxon>Chordata</taxon>
        <taxon>Craniata</taxon>
        <taxon>Vertebrata</taxon>
        <taxon>Euteleostomi</taxon>
        <taxon>Actinopterygii</taxon>
        <taxon>Neopterygii</taxon>
        <taxon>Teleostei</taxon>
        <taxon>Ostariophysi</taxon>
        <taxon>Characiformes</taxon>
        <taxon>Characoidei</taxon>
        <taxon>Pygocentrus</taxon>
    </lineage>
</organism>
<dbReference type="Pfam" id="PF00046">
    <property type="entry name" value="Homeodomain"/>
    <property type="match status" value="1"/>
</dbReference>
<keyword evidence="2 4" id="KW-0371">Homeobox</keyword>
<dbReference type="PANTHER" id="PTHR10390">
    <property type="entry name" value="HOMEOBOX PROTEIN SIX"/>
    <property type="match status" value="1"/>
</dbReference>
<dbReference type="Pfam" id="PF16878">
    <property type="entry name" value="SIX1_SD"/>
    <property type="match status" value="1"/>
</dbReference>
<evidence type="ECO:0000256" key="2">
    <source>
        <dbReference type="ARBA" id="ARBA00023155"/>
    </source>
</evidence>
<dbReference type="SMART" id="SM00389">
    <property type="entry name" value="HOX"/>
    <property type="match status" value="1"/>
</dbReference>
<keyword evidence="1 4" id="KW-0238">DNA-binding</keyword>
<evidence type="ECO:0000256" key="5">
    <source>
        <dbReference type="RuleBase" id="RU000682"/>
    </source>
</evidence>
<accession>A0A3B4ECR5</accession>
<dbReference type="Proteomes" id="UP001501920">
    <property type="component" value="Chromosome 5"/>
</dbReference>
<dbReference type="PROSITE" id="PS00027">
    <property type="entry name" value="HOMEOBOX_1"/>
    <property type="match status" value="1"/>
</dbReference>
<dbReference type="Gene3D" id="1.10.10.60">
    <property type="entry name" value="Homeodomain-like"/>
    <property type="match status" value="1"/>
</dbReference>
<dbReference type="AlphaFoldDB" id="A0A3B4ECR5"/>
<keyword evidence="9" id="KW-1185">Reference proteome</keyword>
<dbReference type="GO" id="GO:0005634">
    <property type="term" value="C:nucleus"/>
    <property type="evidence" value="ECO:0007669"/>
    <property type="project" value="UniProtKB-SubCell"/>
</dbReference>